<evidence type="ECO:0000313" key="1">
    <source>
        <dbReference type="EMBL" id="MPM39301.1"/>
    </source>
</evidence>
<reference evidence="1" key="1">
    <citation type="submission" date="2019-08" db="EMBL/GenBank/DDBJ databases">
        <authorList>
            <person name="Kucharzyk K."/>
            <person name="Murdoch R.W."/>
            <person name="Higgins S."/>
            <person name="Loffler F."/>
        </authorList>
    </citation>
    <scope>NUCLEOTIDE SEQUENCE</scope>
</reference>
<accession>A0A644ZHL1</accession>
<dbReference type="AlphaFoldDB" id="A0A644ZHL1"/>
<protein>
    <submittedName>
        <fullName evidence="1">Uncharacterized protein</fullName>
    </submittedName>
</protein>
<name>A0A644ZHL1_9ZZZZ</name>
<organism evidence="1">
    <name type="scientific">bioreactor metagenome</name>
    <dbReference type="NCBI Taxonomy" id="1076179"/>
    <lineage>
        <taxon>unclassified sequences</taxon>
        <taxon>metagenomes</taxon>
        <taxon>ecological metagenomes</taxon>
    </lineage>
</organism>
<gene>
    <name evidence="1" type="ORF">SDC9_85934</name>
</gene>
<comment type="caution">
    <text evidence="1">The sequence shown here is derived from an EMBL/GenBank/DDBJ whole genome shotgun (WGS) entry which is preliminary data.</text>
</comment>
<proteinExistence type="predicted"/>
<sequence>MGEGALSVDQGLAEIIRTFQAAVSTQRKKAQPELSPFHPLSPKFWAKAKRKDFHLDAICPSGQQMPYLMDNNHDRNTHQANEILHQDGSYVCHRCLLAISRAFASRARI</sequence>
<dbReference type="EMBL" id="VSSQ01008594">
    <property type="protein sequence ID" value="MPM39301.1"/>
    <property type="molecule type" value="Genomic_DNA"/>
</dbReference>